<sequence>MTDLWLISVPLDKTSLNSVEKLKRTIAKTSLASCCKFYIPELKVGILDSLLSVSDDLSKLDTLTERCNQTGPTTSQHKLTVSHHFLLSDHGPNQKTVLSPLKAYLKSLRVDLMSYVTKFQWDKAKYPTALPLSSLADIINKEVSQVEAELKTRAAVYNSVKISLQSLEHKRDGPLQTCSLNDVIRKEDLVDSEYLTTLLVLVSRGSYLQWERTYESLSEFVVPRSSSLTRFSYFLLSFHVTIRKLYEDKEAGVFSVTLFKRAVCEFKAKAQESKFTVREYNFELEEEKQQEMKKLSVHKKEQYGVFVRWLKMNFSEVFVTWIHLKALRVFVESVLRYGLPVSYQALLLQMDRKRSKKLREELSSLFKHLDPTATTTSKTDVNSEIPGICPQEYFSYICFHINTNVLEIS</sequence>
<organism evidence="1 2">
    <name type="scientific">Nibea albiflora</name>
    <name type="common">Yellow drum</name>
    <name type="synonym">Corvina albiflora</name>
    <dbReference type="NCBI Taxonomy" id="240163"/>
    <lineage>
        <taxon>Eukaryota</taxon>
        <taxon>Metazoa</taxon>
        <taxon>Chordata</taxon>
        <taxon>Craniata</taxon>
        <taxon>Vertebrata</taxon>
        <taxon>Euteleostomi</taxon>
        <taxon>Actinopterygii</taxon>
        <taxon>Neopterygii</taxon>
        <taxon>Teleostei</taxon>
        <taxon>Neoteleostei</taxon>
        <taxon>Acanthomorphata</taxon>
        <taxon>Eupercaria</taxon>
        <taxon>Sciaenidae</taxon>
        <taxon>Nibea</taxon>
    </lineage>
</organism>
<keyword evidence="2" id="KW-1185">Reference proteome</keyword>
<comment type="caution">
    <text evidence="1">The sequence shown here is derived from an EMBL/GenBank/DDBJ whole genome shotgun (WGS) entry which is preliminary data.</text>
</comment>
<protein>
    <submittedName>
        <fullName evidence="1">V-type proton ATPase subunit C 1-B</fullName>
    </submittedName>
</protein>
<reference evidence="1" key="1">
    <citation type="submission" date="2020-04" db="EMBL/GenBank/DDBJ databases">
        <title>A chromosome-scale assembly and high-density genetic map of the yellow drum (Nibea albiflora) genome.</title>
        <authorList>
            <person name="Xu D."/>
            <person name="Zhang W."/>
            <person name="Chen R."/>
            <person name="Tan P."/>
            <person name="Wang L."/>
            <person name="Song H."/>
            <person name="Tian L."/>
            <person name="Zhu Q."/>
            <person name="Wang B."/>
        </authorList>
    </citation>
    <scope>NUCLEOTIDE SEQUENCE</scope>
    <source>
        <strain evidence="1">ZJHYS-2018</strain>
    </source>
</reference>
<name>A0ACB7FH32_NIBAL</name>
<proteinExistence type="predicted"/>
<dbReference type="Proteomes" id="UP000805704">
    <property type="component" value="Chromosome 11"/>
</dbReference>
<accession>A0ACB7FH32</accession>
<evidence type="ECO:0000313" key="1">
    <source>
        <dbReference type="EMBL" id="KAG8013504.1"/>
    </source>
</evidence>
<gene>
    <name evidence="1" type="primary">ATP6V1C1B</name>
    <name evidence="1" type="ORF">GBF38_021907</name>
</gene>
<dbReference type="EMBL" id="CM024799">
    <property type="protein sequence ID" value="KAG8013504.1"/>
    <property type="molecule type" value="Genomic_DNA"/>
</dbReference>
<evidence type="ECO:0000313" key="2">
    <source>
        <dbReference type="Proteomes" id="UP000805704"/>
    </source>
</evidence>